<comment type="pathway">
    <text evidence="2 14">Cofactor biosynthesis; FMN biosynthesis; FMN from riboflavin (ATP route): step 1/1.</text>
</comment>
<evidence type="ECO:0000256" key="9">
    <source>
        <dbReference type="ARBA" id="ARBA00022827"/>
    </source>
</evidence>
<dbReference type="PIRSF" id="PIRSF004491">
    <property type="entry name" value="FAD_Synth"/>
    <property type="match status" value="1"/>
</dbReference>
<dbReference type="GO" id="GO:0006747">
    <property type="term" value="P:FAD biosynthetic process"/>
    <property type="evidence" value="ECO:0007669"/>
    <property type="project" value="UniProtKB-UniRule"/>
</dbReference>
<evidence type="ECO:0000313" key="16">
    <source>
        <dbReference type="EMBL" id="MBA2133841.1"/>
    </source>
</evidence>
<dbReference type="GO" id="GO:0009231">
    <property type="term" value="P:riboflavin biosynthetic process"/>
    <property type="evidence" value="ECO:0007669"/>
    <property type="project" value="InterPro"/>
</dbReference>
<gene>
    <name evidence="16" type="ORF">G5B42_09890</name>
</gene>
<organism evidence="16 17">
    <name type="scientific">Capillibacterium thermochitinicola</name>
    <dbReference type="NCBI Taxonomy" id="2699427"/>
    <lineage>
        <taxon>Bacteria</taxon>
        <taxon>Bacillati</taxon>
        <taxon>Bacillota</taxon>
        <taxon>Capillibacterium</taxon>
    </lineage>
</organism>
<dbReference type="GO" id="GO:0005524">
    <property type="term" value="F:ATP binding"/>
    <property type="evidence" value="ECO:0007669"/>
    <property type="project" value="UniProtKB-UniRule"/>
</dbReference>
<evidence type="ECO:0000256" key="12">
    <source>
        <dbReference type="ARBA" id="ARBA00047880"/>
    </source>
</evidence>
<comment type="pathway">
    <text evidence="1 14">Cofactor biosynthesis; FAD biosynthesis; FAD from FMN: step 1/1.</text>
</comment>
<dbReference type="GO" id="GO:0003919">
    <property type="term" value="F:FMN adenylyltransferase activity"/>
    <property type="evidence" value="ECO:0007669"/>
    <property type="project" value="UniProtKB-UniRule"/>
</dbReference>
<dbReference type="EC" id="2.7.7.2" evidence="14"/>
<keyword evidence="9 14" id="KW-0274">FAD</keyword>
<evidence type="ECO:0000256" key="4">
    <source>
        <dbReference type="ARBA" id="ARBA00022643"/>
    </source>
</evidence>
<keyword evidence="11" id="KW-0511">Multifunctional enzyme</keyword>
<dbReference type="InterPro" id="IPR014729">
    <property type="entry name" value="Rossmann-like_a/b/a_fold"/>
</dbReference>
<dbReference type="Pfam" id="PF06574">
    <property type="entry name" value="FAD_syn"/>
    <property type="match status" value="1"/>
</dbReference>
<dbReference type="NCBIfam" id="NF004162">
    <property type="entry name" value="PRK05627.1-5"/>
    <property type="match status" value="1"/>
</dbReference>
<dbReference type="Pfam" id="PF01687">
    <property type="entry name" value="Flavokinase"/>
    <property type="match status" value="1"/>
</dbReference>
<dbReference type="PANTHER" id="PTHR22749:SF6">
    <property type="entry name" value="RIBOFLAVIN KINASE"/>
    <property type="match status" value="1"/>
</dbReference>
<dbReference type="CDD" id="cd02064">
    <property type="entry name" value="FAD_synthetase_N"/>
    <property type="match status" value="1"/>
</dbReference>
<dbReference type="InterPro" id="IPR015865">
    <property type="entry name" value="Riboflavin_kinase_bac/euk"/>
</dbReference>
<comment type="catalytic activity">
    <reaction evidence="13 14">
        <text>FMN + ATP + H(+) = FAD + diphosphate</text>
        <dbReference type="Rhea" id="RHEA:17237"/>
        <dbReference type="ChEBI" id="CHEBI:15378"/>
        <dbReference type="ChEBI" id="CHEBI:30616"/>
        <dbReference type="ChEBI" id="CHEBI:33019"/>
        <dbReference type="ChEBI" id="CHEBI:57692"/>
        <dbReference type="ChEBI" id="CHEBI:58210"/>
        <dbReference type="EC" id="2.7.7.2"/>
    </reaction>
</comment>
<comment type="caution">
    <text evidence="16">The sequence shown here is derived from an EMBL/GenBank/DDBJ whole genome shotgun (WGS) entry which is preliminary data.</text>
</comment>
<dbReference type="RefSeq" id="WP_181340306.1">
    <property type="nucleotide sequence ID" value="NZ_JAAKDE010000023.1"/>
</dbReference>
<dbReference type="InterPro" id="IPR004821">
    <property type="entry name" value="Cyt_trans-like"/>
</dbReference>
<evidence type="ECO:0000256" key="13">
    <source>
        <dbReference type="ARBA" id="ARBA00049494"/>
    </source>
</evidence>
<dbReference type="Proteomes" id="UP000657177">
    <property type="component" value="Unassembled WGS sequence"/>
</dbReference>
<dbReference type="Gene3D" id="3.40.50.620">
    <property type="entry name" value="HUPs"/>
    <property type="match status" value="1"/>
</dbReference>
<proteinExistence type="inferred from homology"/>
<evidence type="ECO:0000256" key="1">
    <source>
        <dbReference type="ARBA" id="ARBA00004726"/>
    </source>
</evidence>
<accession>A0A8J6I1R1</accession>
<evidence type="ECO:0000256" key="7">
    <source>
        <dbReference type="ARBA" id="ARBA00022741"/>
    </source>
</evidence>
<keyword evidence="5 14" id="KW-0808">Transferase</keyword>
<evidence type="ECO:0000256" key="5">
    <source>
        <dbReference type="ARBA" id="ARBA00022679"/>
    </source>
</evidence>
<reference evidence="16" key="1">
    <citation type="submission" date="2020-06" db="EMBL/GenBank/DDBJ databases">
        <title>Novel chitinolytic bacterium.</title>
        <authorList>
            <person name="Ungkulpasvich U."/>
            <person name="Kosugi A."/>
            <person name="Uke A."/>
        </authorList>
    </citation>
    <scope>NUCLEOTIDE SEQUENCE</scope>
    <source>
        <strain evidence="16">UUS1-1</strain>
    </source>
</reference>
<evidence type="ECO:0000256" key="3">
    <source>
        <dbReference type="ARBA" id="ARBA00022630"/>
    </source>
</evidence>
<dbReference type="NCBIfam" id="TIGR00083">
    <property type="entry name" value="ribF"/>
    <property type="match status" value="1"/>
</dbReference>
<evidence type="ECO:0000313" key="17">
    <source>
        <dbReference type="Proteomes" id="UP000657177"/>
    </source>
</evidence>
<keyword evidence="6 14" id="KW-0548">Nucleotidyltransferase</keyword>
<evidence type="ECO:0000256" key="2">
    <source>
        <dbReference type="ARBA" id="ARBA00005201"/>
    </source>
</evidence>
<keyword evidence="8 14" id="KW-0418">Kinase</keyword>
<dbReference type="SUPFAM" id="SSF52374">
    <property type="entry name" value="Nucleotidylyl transferase"/>
    <property type="match status" value="1"/>
</dbReference>
<dbReference type="SUPFAM" id="SSF82114">
    <property type="entry name" value="Riboflavin kinase-like"/>
    <property type="match status" value="1"/>
</dbReference>
<dbReference type="PANTHER" id="PTHR22749">
    <property type="entry name" value="RIBOFLAVIN KINASE/FMN ADENYLYLTRANSFERASE"/>
    <property type="match status" value="1"/>
</dbReference>
<protein>
    <recommendedName>
        <fullName evidence="14">Riboflavin biosynthesis protein</fullName>
    </recommendedName>
    <domain>
        <recommendedName>
            <fullName evidence="14">Riboflavin kinase</fullName>
            <ecNumber evidence="14">2.7.1.26</ecNumber>
        </recommendedName>
        <alternativeName>
            <fullName evidence="14">Flavokinase</fullName>
        </alternativeName>
    </domain>
    <domain>
        <recommendedName>
            <fullName evidence="14">FMN adenylyltransferase</fullName>
            <ecNumber evidence="14">2.7.7.2</ecNumber>
        </recommendedName>
        <alternativeName>
            <fullName evidence="14">FAD pyrophosphorylase</fullName>
        </alternativeName>
        <alternativeName>
            <fullName evidence="14">FAD synthase</fullName>
        </alternativeName>
    </domain>
</protein>
<dbReference type="GO" id="GO:0008531">
    <property type="term" value="F:riboflavin kinase activity"/>
    <property type="evidence" value="ECO:0007669"/>
    <property type="project" value="UniProtKB-UniRule"/>
</dbReference>
<dbReference type="UniPathway" id="UPA00276">
    <property type="reaction ID" value="UER00406"/>
</dbReference>
<keyword evidence="7 14" id="KW-0547">Nucleotide-binding</keyword>
<keyword evidence="10 14" id="KW-0067">ATP-binding</keyword>
<keyword evidence="3 14" id="KW-0285">Flavoprotein</keyword>
<feature type="domain" description="Riboflavin kinase" evidence="15">
    <location>
        <begin position="185"/>
        <end position="309"/>
    </location>
</feature>
<comment type="similarity">
    <text evidence="14">Belongs to the ribF family.</text>
</comment>
<evidence type="ECO:0000259" key="15">
    <source>
        <dbReference type="SMART" id="SM00904"/>
    </source>
</evidence>
<dbReference type="GO" id="GO:0009398">
    <property type="term" value="P:FMN biosynthetic process"/>
    <property type="evidence" value="ECO:0007669"/>
    <property type="project" value="UniProtKB-UniRule"/>
</dbReference>
<evidence type="ECO:0000256" key="10">
    <source>
        <dbReference type="ARBA" id="ARBA00022840"/>
    </source>
</evidence>
<dbReference type="Gene3D" id="2.40.30.30">
    <property type="entry name" value="Riboflavin kinase-like"/>
    <property type="match status" value="1"/>
</dbReference>
<sequence>MKLWNSFSMMQTELAKTAASGLVVTIGNFDGVHRGHQKILARVKELGRAHGWLAVVVTFRDHTAKILKGEAPGLLLSVEERCARFAALGIDGTLLLDFTPELAAMEPTPFLDQLLALGVRALVVGHDFRFGIRGTGDTNLILTYMQKHGCYSEVVPPVKVRGRIVSSTQIRTYLQQGELEAANEMIGRPFSLSGIVSRGQGLGRVLGFPTANLSYPAGRLLPKFGAYFVRVFLNAEVYYGLANVGCKPTFDHCVPLVEVFIDQFSREIYGEFLTVEFLHFLREERKFASPEALKAQLLLDRKQGEELRRRILAQKACN</sequence>
<dbReference type="AlphaFoldDB" id="A0A8J6I1R1"/>
<dbReference type="InterPro" id="IPR023468">
    <property type="entry name" value="Riboflavin_kinase"/>
</dbReference>
<dbReference type="UniPathway" id="UPA00277">
    <property type="reaction ID" value="UER00407"/>
</dbReference>
<comment type="catalytic activity">
    <reaction evidence="12 14">
        <text>riboflavin + ATP = FMN + ADP + H(+)</text>
        <dbReference type="Rhea" id="RHEA:14357"/>
        <dbReference type="ChEBI" id="CHEBI:15378"/>
        <dbReference type="ChEBI" id="CHEBI:30616"/>
        <dbReference type="ChEBI" id="CHEBI:57986"/>
        <dbReference type="ChEBI" id="CHEBI:58210"/>
        <dbReference type="ChEBI" id="CHEBI:456216"/>
        <dbReference type="EC" id="2.7.1.26"/>
    </reaction>
</comment>
<keyword evidence="4 14" id="KW-0288">FMN</keyword>
<dbReference type="InterPro" id="IPR023465">
    <property type="entry name" value="Riboflavin_kinase_dom_sf"/>
</dbReference>
<evidence type="ECO:0000256" key="14">
    <source>
        <dbReference type="PIRNR" id="PIRNR004491"/>
    </source>
</evidence>
<dbReference type="NCBIfam" id="TIGR00125">
    <property type="entry name" value="cyt_tran_rel"/>
    <property type="match status" value="1"/>
</dbReference>
<name>A0A8J6I1R1_9FIRM</name>
<evidence type="ECO:0000256" key="8">
    <source>
        <dbReference type="ARBA" id="ARBA00022777"/>
    </source>
</evidence>
<evidence type="ECO:0000256" key="6">
    <source>
        <dbReference type="ARBA" id="ARBA00022695"/>
    </source>
</evidence>
<dbReference type="EC" id="2.7.1.26" evidence="14"/>
<dbReference type="EMBL" id="JAAKDE010000023">
    <property type="protein sequence ID" value="MBA2133841.1"/>
    <property type="molecule type" value="Genomic_DNA"/>
</dbReference>
<dbReference type="FunFam" id="3.40.50.620:FF:000021">
    <property type="entry name" value="Riboflavin biosynthesis protein"/>
    <property type="match status" value="1"/>
</dbReference>
<keyword evidence="17" id="KW-1185">Reference proteome</keyword>
<dbReference type="InterPro" id="IPR015864">
    <property type="entry name" value="FAD_synthase"/>
</dbReference>
<dbReference type="InterPro" id="IPR002606">
    <property type="entry name" value="Riboflavin_kinase_bac"/>
</dbReference>
<dbReference type="SMART" id="SM00904">
    <property type="entry name" value="Flavokinase"/>
    <property type="match status" value="1"/>
</dbReference>
<evidence type="ECO:0000256" key="11">
    <source>
        <dbReference type="ARBA" id="ARBA00023268"/>
    </source>
</evidence>